<dbReference type="Gene3D" id="1.10.150.340">
    <property type="entry name" value="Pyrimidine 5'-nucleotidase (UMPH-1), N-terminal domain"/>
    <property type="match status" value="1"/>
</dbReference>
<dbReference type="SUPFAM" id="SSF56784">
    <property type="entry name" value="HAD-like"/>
    <property type="match status" value="1"/>
</dbReference>
<evidence type="ECO:0000313" key="10">
    <source>
        <dbReference type="Proteomes" id="UP000792457"/>
    </source>
</evidence>
<evidence type="ECO:0000256" key="1">
    <source>
        <dbReference type="ARBA" id="ARBA00000815"/>
    </source>
</evidence>
<name>A0A8K0P8L1_LADFU</name>
<dbReference type="InterPro" id="IPR023214">
    <property type="entry name" value="HAD_sf"/>
</dbReference>
<dbReference type="Proteomes" id="UP000792457">
    <property type="component" value="Unassembled WGS sequence"/>
</dbReference>
<evidence type="ECO:0000256" key="2">
    <source>
        <dbReference type="ARBA" id="ARBA00008389"/>
    </source>
</evidence>
<evidence type="ECO:0000256" key="7">
    <source>
        <dbReference type="ARBA" id="ARBA00022842"/>
    </source>
</evidence>
<dbReference type="PANTHER" id="PTHR13045:SF0">
    <property type="entry name" value="7-METHYLGUANOSINE PHOSPHATE-SPECIFIC 5'-NUCLEOTIDASE"/>
    <property type="match status" value="1"/>
</dbReference>
<keyword evidence="10" id="KW-1185">Reference proteome</keyword>
<reference evidence="9" key="2">
    <citation type="submission" date="2017-10" db="EMBL/GenBank/DDBJ databases">
        <title>Ladona fulva Genome sequencing and assembly.</title>
        <authorList>
            <person name="Murali S."/>
            <person name="Richards S."/>
            <person name="Bandaranaike D."/>
            <person name="Bellair M."/>
            <person name="Blankenburg K."/>
            <person name="Chao H."/>
            <person name="Dinh H."/>
            <person name="Doddapaneni H."/>
            <person name="Dugan-Rocha S."/>
            <person name="Elkadiri S."/>
            <person name="Gnanaolivu R."/>
            <person name="Hernandez B."/>
            <person name="Skinner E."/>
            <person name="Javaid M."/>
            <person name="Lee S."/>
            <person name="Li M."/>
            <person name="Ming W."/>
            <person name="Munidasa M."/>
            <person name="Muniz J."/>
            <person name="Nguyen L."/>
            <person name="Hughes D."/>
            <person name="Osuji N."/>
            <person name="Pu L.-L."/>
            <person name="Puazo M."/>
            <person name="Qu C."/>
            <person name="Quiroz J."/>
            <person name="Raj R."/>
            <person name="Weissenberger G."/>
            <person name="Xin Y."/>
            <person name="Zou X."/>
            <person name="Han Y."/>
            <person name="Worley K."/>
            <person name="Muzny D."/>
            <person name="Gibbs R."/>
        </authorList>
    </citation>
    <scope>NUCLEOTIDE SEQUENCE</scope>
    <source>
        <strain evidence="9">Sampled in the wild</strain>
    </source>
</reference>
<keyword evidence="7" id="KW-0460">Magnesium</keyword>
<keyword evidence="8" id="KW-0546">Nucleotide metabolism</keyword>
<reference evidence="9" key="1">
    <citation type="submission" date="2013-04" db="EMBL/GenBank/DDBJ databases">
        <authorList>
            <person name="Qu J."/>
            <person name="Murali S.C."/>
            <person name="Bandaranaike D."/>
            <person name="Bellair M."/>
            <person name="Blankenburg K."/>
            <person name="Chao H."/>
            <person name="Dinh H."/>
            <person name="Doddapaneni H."/>
            <person name="Downs B."/>
            <person name="Dugan-Rocha S."/>
            <person name="Elkadiri S."/>
            <person name="Gnanaolivu R.D."/>
            <person name="Hernandez B."/>
            <person name="Javaid M."/>
            <person name="Jayaseelan J.C."/>
            <person name="Lee S."/>
            <person name="Li M."/>
            <person name="Ming W."/>
            <person name="Munidasa M."/>
            <person name="Muniz J."/>
            <person name="Nguyen L."/>
            <person name="Ongeri F."/>
            <person name="Osuji N."/>
            <person name="Pu L.-L."/>
            <person name="Puazo M."/>
            <person name="Qu C."/>
            <person name="Quiroz J."/>
            <person name="Raj R."/>
            <person name="Weissenberger G."/>
            <person name="Xin Y."/>
            <person name="Zou X."/>
            <person name="Han Y."/>
            <person name="Richards S."/>
            <person name="Worley K."/>
            <person name="Muzny D."/>
            <person name="Gibbs R."/>
        </authorList>
    </citation>
    <scope>NUCLEOTIDE SEQUENCE</scope>
    <source>
        <strain evidence="9">Sampled in the wild</strain>
    </source>
</reference>
<dbReference type="InterPro" id="IPR036412">
    <property type="entry name" value="HAD-like_sf"/>
</dbReference>
<organism evidence="9 10">
    <name type="scientific">Ladona fulva</name>
    <name type="common">Scarce chaser dragonfly</name>
    <name type="synonym">Libellula fulva</name>
    <dbReference type="NCBI Taxonomy" id="123851"/>
    <lineage>
        <taxon>Eukaryota</taxon>
        <taxon>Metazoa</taxon>
        <taxon>Ecdysozoa</taxon>
        <taxon>Arthropoda</taxon>
        <taxon>Hexapoda</taxon>
        <taxon>Insecta</taxon>
        <taxon>Pterygota</taxon>
        <taxon>Palaeoptera</taxon>
        <taxon>Odonata</taxon>
        <taxon>Epiprocta</taxon>
        <taxon>Anisoptera</taxon>
        <taxon>Libelluloidea</taxon>
        <taxon>Libellulidae</taxon>
        <taxon>Ladona</taxon>
    </lineage>
</organism>
<dbReference type="GO" id="GO:0008253">
    <property type="term" value="F:5'-nucleotidase activity"/>
    <property type="evidence" value="ECO:0007669"/>
    <property type="project" value="UniProtKB-EC"/>
</dbReference>
<keyword evidence="4" id="KW-0479">Metal-binding</keyword>
<keyword evidence="5" id="KW-0547">Nucleotide-binding</keyword>
<dbReference type="EMBL" id="KZ309128">
    <property type="protein sequence ID" value="KAG8237157.1"/>
    <property type="molecule type" value="Genomic_DNA"/>
</dbReference>
<evidence type="ECO:0000256" key="6">
    <source>
        <dbReference type="ARBA" id="ARBA00022801"/>
    </source>
</evidence>
<dbReference type="OrthoDB" id="10014216at2759"/>
<dbReference type="GO" id="GO:0000287">
    <property type="term" value="F:magnesium ion binding"/>
    <property type="evidence" value="ECO:0007669"/>
    <property type="project" value="InterPro"/>
</dbReference>
<dbReference type="AlphaFoldDB" id="A0A8K0P8L1"/>
<protein>
    <recommendedName>
        <fullName evidence="3">5'-nucleotidase</fullName>
        <ecNumber evidence="3">3.1.3.5</ecNumber>
    </recommendedName>
</protein>
<comment type="catalytic activity">
    <reaction evidence="1">
        <text>a ribonucleoside 5'-phosphate + H2O = a ribonucleoside + phosphate</text>
        <dbReference type="Rhea" id="RHEA:12484"/>
        <dbReference type="ChEBI" id="CHEBI:15377"/>
        <dbReference type="ChEBI" id="CHEBI:18254"/>
        <dbReference type="ChEBI" id="CHEBI:43474"/>
        <dbReference type="ChEBI" id="CHEBI:58043"/>
        <dbReference type="EC" id="3.1.3.5"/>
    </reaction>
</comment>
<dbReference type="PANTHER" id="PTHR13045">
    <property type="entry name" value="5'-NUCLEOTIDASE"/>
    <property type="match status" value="1"/>
</dbReference>
<gene>
    <name evidence="9" type="ORF">J437_LFUL011206</name>
</gene>
<keyword evidence="6" id="KW-0378">Hydrolase</keyword>
<accession>A0A8K0P8L1</accession>
<dbReference type="GO" id="GO:0000166">
    <property type="term" value="F:nucleotide binding"/>
    <property type="evidence" value="ECO:0007669"/>
    <property type="project" value="UniProtKB-KW"/>
</dbReference>
<sequence>MRKKNIKLHDVDYLQNEKVRMKDRDKVEELINILVSGGKERLQVISDFDMTLTKQHENGNRCITSFGIFEFSHHLPPNYREKSRALFNKYYPIEVCHQMSVEDKIPHMIEWYKEAEKLLQGCHLTPEDIVEAVNETHTILRDGTEKMFETLEAAGIPVLVLSAGVGDVVAAVLRKHSVNQQNLTIVSNFLEFSQKGKVTILEGFKGECIHVFNKHTAGSGPNSHGE</sequence>
<dbReference type="InterPro" id="IPR006434">
    <property type="entry name" value="Pyrimidine_nucleotidase_eu"/>
</dbReference>
<evidence type="ECO:0000256" key="3">
    <source>
        <dbReference type="ARBA" id="ARBA00012643"/>
    </source>
</evidence>
<comment type="similarity">
    <text evidence="2">Belongs to the pyrimidine 5'-nucleotidase family.</text>
</comment>
<proteinExistence type="inferred from homology"/>
<evidence type="ECO:0000256" key="4">
    <source>
        <dbReference type="ARBA" id="ARBA00022723"/>
    </source>
</evidence>
<dbReference type="Pfam" id="PF05822">
    <property type="entry name" value="UMPH-1"/>
    <property type="match status" value="1"/>
</dbReference>
<dbReference type="Gene3D" id="3.40.50.1000">
    <property type="entry name" value="HAD superfamily/HAD-like"/>
    <property type="match status" value="2"/>
</dbReference>
<comment type="caution">
    <text evidence="9">The sequence shown here is derived from an EMBL/GenBank/DDBJ whole genome shotgun (WGS) entry which is preliminary data.</text>
</comment>
<dbReference type="EC" id="3.1.3.5" evidence="3"/>
<evidence type="ECO:0000256" key="8">
    <source>
        <dbReference type="ARBA" id="ARBA00023080"/>
    </source>
</evidence>
<dbReference type="GO" id="GO:0009117">
    <property type="term" value="P:nucleotide metabolic process"/>
    <property type="evidence" value="ECO:0007669"/>
    <property type="project" value="UniProtKB-KW"/>
</dbReference>
<dbReference type="GO" id="GO:0005737">
    <property type="term" value="C:cytoplasm"/>
    <property type="evidence" value="ECO:0007669"/>
    <property type="project" value="InterPro"/>
</dbReference>
<dbReference type="FunFam" id="1.10.150.340:FF:000001">
    <property type="entry name" value="Cytosolic 5-nucleotidase 3-like"/>
    <property type="match status" value="1"/>
</dbReference>
<evidence type="ECO:0000256" key="5">
    <source>
        <dbReference type="ARBA" id="ARBA00022741"/>
    </source>
</evidence>
<evidence type="ECO:0000313" key="9">
    <source>
        <dbReference type="EMBL" id="KAG8237157.1"/>
    </source>
</evidence>